<keyword evidence="4" id="KW-0206">Cytoskeleton</keyword>
<dbReference type="PANTHER" id="PTHR21490:SF0">
    <property type="entry name" value="ENKURIN"/>
    <property type="match status" value="1"/>
</dbReference>
<evidence type="ECO:0000256" key="1">
    <source>
        <dbReference type="ARBA" id="ARBA00004138"/>
    </source>
</evidence>
<proteinExistence type="predicted"/>
<dbReference type="GO" id="GO:0005516">
    <property type="term" value="F:calmodulin binding"/>
    <property type="evidence" value="ECO:0007669"/>
    <property type="project" value="TreeGrafter"/>
</dbReference>
<dbReference type="GO" id="GO:0001669">
    <property type="term" value="C:acrosomal vesicle"/>
    <property type="evidence" value="ECO:0007669"/>
    <property type="project" value="TreeGrafter"/>
</dbReference>
<dbReference type="Proteomes" id="UP001153712">
    <property type="component" value="Chromosome 2"/>
</dbReference>
<name>A0A9N9TMR5_PHYSR</name>
<evidence type="ECO:0000256" key="6">
    <source>
        <dbReference type="SAM" id="MobiDB-lite"/>
    </source>
</evidence>
<dbReference type="GO" id="GO:0005879">
    <property type="term" value="C:axonemal microtubule"/>
    <property type="evidence" value="ECO:0007669"/>
    <property type="project" value="TreeGrafter"/>
</dbReference>
<keyword evidence="3" id="KW-0963">Cytoplasm</keyword>
<dbReference type="Pfam" id="PF13864">
    <property type="entry name" value="Enkurin"/>
    <property type="match status" value="1"/>
</dbReference>
<dbReference type="OrthoDB" id="2123594at2759"/>
<organism evidence="8 9">
    <name type="scientific">Phyllotreta striolata</name>
    <name type="common">Striped flea beetle</name>
    <name type="synonym">Crioceris striolata</name>
    <dbReference type="NCBI Taxonomy" id="444603"/>
    <lineage>
        <taxon>Eukaryota</taxon>
        <taxon>Metazoa</taxon>
        <taxon>Ecdysozoa</taxon>
        <taxon>Arthropoda</taxon>
        <taxon>Hexapoda</taxon>
        <taxon>Insecta</taxon>
        <taxon>Pterygota</taxon>
        <taxon>Neoptera</taxon>
        <taxon>Endopterygota</taxon>
        <taxon>Coleoptera</taxon>
        <taxon>Polyphaga</taxon>
        <taxon>Cucujiformia</taxon>
        <taxon>Chrysomeloidea</taxon>
        <taxon>Chrysomelidae</taxon>
        <taxon>Galerucinae</taxon>
        <taxon>Alticini</taxon>
        <taxon>Phyllotreta</taxon>
    </lineage>
</organism>
<dbReference type="AlphaFoldDB" id="A0A9N9TMR5"/>
<gene>
    <name evidence="8" type="ORF">PHYEVI_LOCUS5646</name>
</gene>
<evidence type="ECO:0000256" key="4">
    <source>
        <dbReference type="ARBA" id="ARBA00023212"/>
    </source>
</evidence>
<reference evidence="8" key="1">
    <citation type="submission" date="2022-01" db="EMBL/GenBank/DDBJ databases">
        <authorList>
            <person name="King R."/>
        </authorList>
    </citation>
    <scope>NUCLEOTIDE SEQUENCE</scope>
</reference>
<comment type="subcellular location">
    <subcellularLocation>
        <location evidence="1">Cell projection</location>
        <location evidence="1">Cilium</location>
    </subcellularLocation>
    <subcellularLocation>
        <location evidence="2">Cytoplasm</location>
        <location evidence="2">Cytoskeleton</location>
    </subcellularLocation>
</comment>
<dbReference type="InterPro" id="IPR027012">
    <property type="entry name" value="Enkurin_dom"/>
</dbReference>
<dbReference type="InterPro" id="IPR052102">
    <property type="entry name" value="Enkurin_domain-protein"/>
</dbReference>
<evidence type="ECO:0000313" key="9">
    <source>
        <dbReference type="Proteomes" id="UP001153712"/>
    </source>
</evidence>
<dbReference type="PANTHER" id="PTHR21490">
    <property type="entry name" value="ENKURIN-RELATED"/>
    <property type="match status" value="1"/>
</dbReference>
<evidence type="ECO:0000256" key="2">
    <source>
        <dbReference type="ARBA" id="ARBA00004245"/>
    </source>
</evidence>
<protein>
    <recommendedName>
        <fullName evidence="7">Enkurin domain-containing protein</fullName>
    </recommendedName>
</protein>
<feature type="region of interest" description="Disordered" evidence="6">
    <location>
        <begin position="71"/>
        <end position="96"/>
    </location>
</feature>
<evidence type="ECO:0000256" key="3">
    <source>
        <dbReference type="ARBA" id="ARBA00022490"/>
    </source>
</evidence>
<keyword evidence="9" id="KW-1185">Reference proteome</keyword>
<evidence type="ECO:0000259" key="7">
    <source>
        <dbReference type="PROSITE" id="PS51665"/>
    </source>
</evidence>
<sequence length="267" mass="31298">MSIVLLTQHDENIYDIFKGKETNARQVKLRYKTPADEVKIVYPELQVEKKKYGVMGAANYDLPDPHNFLKKRSGKPCYPKPKSKKEPAKPCMPHKLPDVPKTKELVKLYSLPKDDKDFIVKNIDCVKGQPGKEHEPCMVTDKYGNKEPAKVLEPLYVKCPTFGQTPHYLKAFLRQREIAFQKMREAKVTIQPICKYLTKHRRTELLDGMKQNWEELQKQFQGLSICTDILPKILRKSKLEKQLRQLERDIVLVERHPYIYVYDDEIV</sequence>
<dbReference type="PROSITE" id="PS51665">
    <property type="entry name" value="ENKURIN"/>
    <property type="match status" value="1"/>
</dbReference>
<accession>A0A9N9TMR5</accession>
<evidence type="ECO:0000256" key="5">
    <source>
        <dbReference type="ARBA" id="ARBA00023273"/>
    </source>
</evidence>
<evidence type="ECO:0000313" key="8">
    <source>
        <dbReference type="EMBL" id="CAG9859272.1"/>
    </source>
</evidence>
<keyword evidence="5" id="KW-0966">Cell projection</keyword>
<dbReference type="EMBL" id="OU900095">
    <property type="protein sequence ID" value="CAG9859272.1"/>
    <property type="molecule type" value="Genomic_DNA"/>
</dbReference>
<feature type="domain" description="Enkurin" evidence="7">
    <location>
        <begin position="169"/>
        <end position="261"/>
    </location>
</feature>